<organism evidence="4 5">
    <name type="scientific">Solirubrobacter deserti</name>
    <dbReference type="NCBI Taxonomy" id="2282478"/>
    <lineage>
        <taxon>Bacteria</taxon>
        <taxon>Bacillati</taxon>
        <taxon>Actinomycetota</taxon>
        <taxon>Thermoleophilia</taxon>
        <taxon>Solirubrobacterales</taxon>
        <taxon>Solirubrobacteraceae</taxon>
        <taxon>Solirubrobacter</taxon>
    </lineage>
</organism>
<gene>
    <name evidence="4" type="ORF">OJ962_02260</name>
</gene>
<evidence type="ECO:0000256" key="1">
    <source>
        <dbReference type="ARBA" id="ARBA00010830"/>
    </source>
</evidence>
<name>A0ABT4RCP7_9ACTN</name>
<protein>
    <submittedName>
        <fullName evidence="4">Transglycosylase family protein</fullName>
    </submittedName>
</protein>
<dbReference type="InterPro" id="IPR023346">
    <property type="entry name" value="Lysozyme-like_dom_sf"/>
</dbReference>
<keyword evidence="5" id="KW-1185">Reference proteome</keyword>
<dbReference type="Gene3D" id="1.10.530.10">
    <property type="match status" value="1"/>
</dbReference>
<dbReference type="Pfam" id="PF06737">
    <property type="entry name" value="Transglycosylas"/>
    <property type="match status" value="1"/>
</dbReference>
<evidence type="ECO:0000313" key="4">
    <source>
        <dbReference type="EMBL" id="MDA0136304.1"/>
    </source>
</evidence>
<dbReference type="RefSeq" id="WP_270006153.1">
    <property type="nucleotide sequence ID" value="NZ_JAPCID010000003.1"/>
</dbReference>
<dbReference type="InterPro" id="IPR010618">
    <property type="entry name" value="RPF"/>
</dbReference>
<evidence type="ECO:0000256" key="2">
    <source>
        <dbReference type="ARBA" id="ARBA00022801"/>
    </source>
</evidence>
<sequence length="118" mass="12721">RAARLAALDRTRSGRRRAERELSRLLAARARAARTSSGPGGPWAIPWAIVQCESGGENLPPNHAGASGYYQFMPDTWRGLGGSTPHAYQASKAEQDRLAARLWAGGAGRHNWVCADLV</sequence>
<dbReference type="EMBL" id="JAPCID010000003">
    <property type="protein sequence ID" value="MDA0136304.1"/>
    <property type="molecule type" value="Genomic_DNA"/>
</dbReference>
<feature type="non-terminal residue" evidence="4">
    <location>
        <position position="1"/>
    </location>
</feature>
<dbReference type="Proteomes" id="UP001147700">
    <property type="component" value="Unassembled WGS sequence"/>
</dbReference>
<dbReference type="SUPFAM" id="SSF53955">
    <property type="entry name" value="Lysozyme-like"/>
    <property type="match status" value="1"/>
</dbReference>
<feature type="domain" description="Resuscitation-promoting factor core lysozyme-like" evidence="3">
    <location>
        <begin position="48"/>
        <end position="114"/>
    </location>
</feature>
<comment type="caution">
    <text evidence="4">The sequence shown here is derived from an EMBL/GenBank/DDBJ whole genome shotgun (WGS) entry which is preliminary data.</text>
</comment>
<keyword evidence="2" id="KW-0378">Hydrolase</keyword>
<evidence type="ECO:0000259" key="3">
    <source>
        <dbReference type="Pfam" id="PF06737"/>
    </source>
</evidence>
<proteinExistence type="inferred from homology"/>
<comment type="similarity">
    <text evidence="1">Belongs to the transglycosylase family. Rpf subfamily.</text>
</comment>
<reference evidence="4" key="1">
    <citation type="submission" date="2022-10" db="EMBL/GenBank/DDBJ databases">
        <title>The WGS of Solirubrobacter sp. CPCC 204708.</title>
        <authorList>
            <person name="Jiang Z."/>
        </authorList>
    </citation>
    <scope>NUCLEOTIDE SEQUENCE</scope>
    <source>
        <strain evidence="4">CPCC 204708</strain>
    </source>
</reference>
<evidence type="ECO:0000313" key="5">
    <source>
        <dbReference type="Proteomes" id="UP001147700"/>
    </source>
</evidence>
<accession>A0ABT4RCP7</accession>